<dbReference type="eggNOG" id="ENOG502SVBJ">
    <property type="taxonomic scope" value="Eukaryota"/>
</dbReference>
<evidence type="ECO:0000313" key="3">
    <source>
        <dbReference type="EMBL" id="EPS36761.1"/>
    </source>
</evidence>
<evidence type="ECO:0000313" key="4">
    <source>
        <dbReference type="Proteomes" id="UP000015100"/>
    </source>
</evidence>
<dbReference type="HOGENOM" id="CLU_490905_0_0_1"/>
<name>S8A6L3_DACHA</name>
<evidence type="ECO:0000256" key="2">
    <source>
        <dbReference type="SAM" id="Phobius"/>
    </source>
</evidence>
<feature type="transmembrane region" description="Helical" evidence="2">
    <location>
        <begin position="20"/>
        <end position="46"/>
    </location>
</feature>
<evidence type="ECO:0000256" key="1">
    <source>
        <dbReference type="SAM" id="MobiDB-lite"/>
    </source>
</evidence>
<feature type="transmembrane region" description="Helical" evidence="2">
    <location>
        <begin position="129"/>
        <end position="147"/>
    </location>
</feature>
<organism evidence="3 4">
    <name type="scientific">Dactylellina haptotyla (strain CBS 200.50)</name>
    <name type="common">Nematode-trapping fungus</name>
    <name type="synonym">Monacrosporium haptotylum</name>
    <dbReference type="NCBI Taxonomy" id="1284197"/>
    <lineage>
        <taxon>Eukaryota</taxon>
        <taxon>Fungi</taxon>
        <taxon>Dikarya</taxon>
        <taxon>Ascomycota</taxon>
        <taxon>Pezizomycotina</taxon>
        <taxon>Orbiliomycetes</taxon>
        <taxon>Orbiliales</taxon>
        <taxon>Orbiliaceae</taxon>
        <taxon>Dactylellina</taxon>
    </lineage>
</organism>
<feature type="transmembrane region" description="Helical" evidence="2">
    <location>
        <begin position="66"/>
        <end position="88"/>
    </location>
</feature>
<feature type="transmembrane region" description="Helical" evidence="2">
    <location>
        <begin position="481"/>
        <end position="502"/>
    </location>
</feature>
<reference evidence="4" key="2">
    <citation type="submission" date="2013-04" db="EMBL/GenBank/DDBJ databases">
        <title>Genomic mechanisms accounting for the adaptation to parasitism in nematode-trapping fungi.</title>
        <authorList>
            <person name="Ahren D.G."/>
        </authorList>
    </citation>
    <scope>NUCLEOTIDE SEQUENCE [LARGE SCALE GENOMIC DNA]</scope>
    <source>
        <strain evidence="4">CBS 200.50</strain>
    </source>
</reference>
<dbReference type="AlphaFoldDB" id="S8A6L3"/>
<dbReference type="Proteomes" id="UP000015100">
    <property type="component" value="Unassembled WGS sequence"/>
</dbReference>
<keyword evidence="2" id="KW-1133">Transmembrane helix</keyword>
<gene>
    <name evidence="3" type="ORF">H072_9648</name>
</gene>
<comment type="caution">
    <text evidence="3">The sequence shown here is derived from an EMBL/GenBank/DDBJ whole genome shotgun (WGS) entry which is preliminary data.</text>
</comment>
<sequence length="555" mass="62995">MSEKEQSRDGFFIRIKLIGIGPMLSLFLAGVTFLTISLNCLCGLYVYQAPYHIWFPYDIRRFAFGYSLPINLWLSIIGVGFSLLFYGLSDAWKTFADLFFARSLSLDEILGSKPSRKCRGWDRHTTGNLIKSIFILLGIVLAFMYKFTLQNVPYRSIKTLSPDQIRTYLPNVGPYHHSSLWPRDASPILTDTYSEYDHKNELFEFDSNVDIINGVKRITMMAHLDCGQWSLGPHNSGRLYTEEVVMAASRLDLRYTANRPMKSFMAAEKPSWVHRVRVNTLNNIWAREPKSAYNIIDNNPYYIVEFGIPSPGRVMIRWAPDFLEWNCGTKSRPCSGKNYEVIRQITYHVEYGVSIVLRTHDVGDKICGVSPRKFGGAFSPVNPPFQAKPFLPSDTKYLHDKVIASLYDSDSSPADVANTLVKVAMALWATKSIDVHLGKIHAPAKYLVDELPSPVTWFDFNGKTPLFSGERSDGVGCYIEGGIIFLILSITAFVVFFIRLGLGPDPRETIYRLERYADECIQNAHKYNTDEEAPVEEDDKETRTAKARKPITSGL</sequence>
<feature type="compositionally biased region" description="Acidic residues" evidence="1">
    <location>
        <begin position="530"/>
        <end position="539"/>
    </location>
</feature>
<keyword evidence="4" id="KW-1185">Reference proteome</keyword>
<reference evidence="3 4" key="1">
    <citation type="journal article" date="2013" name="PLoS Genet.">
        <title>Genomic mechanisms accounting for the adaptation to parasitism in nematode-trapping fungi.</title>
        <authorList>
            <person name="Meerupati T."/>
            <person name="Andersson K.M."/>
            <person name="Friman E."/>
            <person name="Kumar D."/>
            <person name="Tunlid A."/>
            <person name="Ahren D."/>
        </authorList>
    </citation>
    <scope>NUCLEOTIDE SEQUENCE [LARGE SCALE GENOMIC DNA]</scope>
    <source>
        <strain evidence="3 4">CBS 200.50</strain>
    </source>
</reference>
<keyword evidence="2" id="KW-0472">Membrane</keyword>
<accession>S8A6L3</accession>
<proteinExistence type="predicted"/>
<protein>
    <submittedName>
        <fullName evidence="3">Uncharacterized protein</fullName>
    </submittedName>
</protein>
<keyword evidence="2" id="KW-0812">Transmembrane</keyword>
<dbReference type="EMBL" id="AQGS01000823">
    <property type="protein sequence ID" value="EPS36761.1"/>
    <property type="molecule type" value="Genomic_DNA"/>
</dbReference>
<dbReference type="OrthoDB" id="9909019at2759"/>
<feature type="region of interest" description="Disordered" evidence="1">
    <location>
        <begin position="527"/>
        <end position="555"/>
    </location>
</feature>